<keyword evidence="2" id="KW-0680">Restriction system</keyword>
<accession>A0A484PIU4</accession>
<proteinExistence type="inferred from homology"/>
<evidence type="ECO:0000313" key="6">
    <source>
        <dbReference type="EMBL" id="VFR75907.1"/>
    </source>
</evidence>
<protein>
    <submittedName>
        <fullName evidence="5">Type I restriction-modification system, specificity subunit S</fullName>
        <ecNumber evidence="5">3.1.21.3</ecNumber>
    </submittedName>
</protein>
<sequence length="496" mass="55015">MSFGQNIDDLVSASPNALHAIHESWARVRVREVANLVNGFPFKSNGFNDKSGTPIVRIRDVTSGVPGTYYDGLTNDPKMTWIENGHIAIGMDGDFNSRVWSGGKALLNQRVCTLKADRDFYSQKFLAYVLPGYLNLINEHTSSVTVKHLSSLTVRDIPLPLPPLNEQHRIVEKIETLFAQLDQGEAVLREAKKLLARYRQSVLKAAVTGELTAGWRAQRSEQLEHGRDLLARILKTRREQWQGRGQYKEPAAPDITDLPELPQGWVWCSTEQLADVQTGATPKKGDGRFYAEGKKPWITSTAVNDDLIIEPQAYITEIALRETNAKIFPKGTLIVAMYGEGKTRGKVAELGIDAATNQACAALLVGALPKPVREFLKGFYLYNYEAIRLLSSGGVQPNLNLSLIKETALPLASEVELIEIQSRIDLELGRIQAVSKYCQSELARSAALRQSILKDAFTGKLVPQDPSDEPATELLARIRGERTTATRKSLLRKENS</sequence>
<comment type="similarity">
    <text evidence="1">Belongs to the type-I restriction system S methylase family.</text>
</comment>
<dbReference type="PANTHER" id="PTHR43140:SF1">
    <property type="entry name" value="TYPE I RESTRICTION ENZYME ECOKI SPECIFICITY SUBUNIT"/>
    <property type="match status" value="1"/>
</dbReference>
<evidence type="ECO:0000256" key="2">
    <source>
        <dbReference type="ARBA" id="ARBA00022747"/>
    </source>
</evidence>
<dbReference type="PANTHER" id="PTHR43140">
    <property type="entry name" value="TYPE-1 RESTRICTION ENZYME ECOKI SPECIFICITY PROTEIN"/>
    <property type="match status" value="1"/>
</dbReference>
<dbReference type="EMBL" id="CAADIA010000004">
    <property type="protein sequence ID" value="VFR25713.1"/>
    <property type="molecule type" value="Genomic_DNA"/>
</dbReference>
<evidence type="ECO:0000313" key="5">
    <source>
        <dbReference type="EMBL" id="VFR25713.1"/>
    </source>
</evidence>
<feature type="domain" description="Type I restriction modification DNA specificity" evidence="4">
    <location>
        <begin position="262"/>
        <end position="411"/>
    </location>
</feature>
<dbReference type="InterPro" id="IPR044946">
    <property type="entry name" value="Restrct_endonuc_typeI_TRD_sf"/>
</dbReference>
<reference evidence="5" key="1">
    <citation type="submission" date="2019-03" db="EMBL/GenBank/DDBJ databases">
        <authorList>
            <person name="Danneels B."/>
        </authorList>
    </citation>
    <scope>NUCLEOTIDE SEQUENCE</scope>
</reference>
<dbReference type="EMBL" id="CAADIF010000008">
    <property type="protein sequence ID" value="VFR75907.1"/>
    <property type="molecule type" value="Genomic_DNA"/>
</dbReference>
<dbReference type="AlphaFoldDB" id="A0A484PIU4"/>
<name>A0A484PIU4_9ZZZZ</name>
<dbReference type="EC" id="3.1.21.3" evidence="5"/>
<dbReference type="CDD" id="cd17257">
    <property type="entry name" value="RMtype1_S_EcoBI-TRD1-CR1_like"/>
    <property type="match status" value="1"/>
</dbReference>
<dbReference type="GO" id="GO:0003677">
    <property type="term" value="F:DNA binding"/>
    <property type="evidence" value="ECO:0007669"/>
    <property type="project" value="UniProtKB-KW"/>
</dbReference>
<organism evidence="5">
    <name type="scientific">plant metagenome</name>
    <dbReference type="NCBI Taxonomy" id="1297885"/>
    <lineage>
        <taxon>unclassified sequences</taxon>
        <taxon>metagenomes</taxon>
        <taxon>organismal metagenomes</taxon>
    </lineage>
</organism>
<keyword evidence="5" id="KW-0378">Hydrolase</keyword>
<dbReference type="GO" id="GO:0009307">
    <property type="term" value="P:DNA restriction-modification system"/>
    <property type="evidence" value="ECO:0007669"/>
    <property type="project" value="UniProtKB-KW"/>
</dbReference>
<dbReference type="Gene3D" id="3.90.220.20">
    <property type="entry name" value="DNA methylase specificity domains"/>
    <property type="match status" value="2"/>
</dbReference>
<evidence type="ECO:0000256" key="1">
    <source>
        <dbReference type="ARBA" id="ARBA00010923"/>
    </source>
</evidence>
<dbReference type="InterPro" id="IPR000055">
    <property type="entry name" value="Restrct_endonuc_typeI_TRD"/>
</dbReference>
<feature type="domain" description="Type I restriction modification DNA specificity" evidence="4">
    <location>
        <begin position="23"/>
        <end position="182"/>
    </location>
</feature>
<dbReference type="Pfam" id="PF01420">
    <property type="entry name" value="Methylase_S"/>
    <property type="match status" value="2"/>
</dbReference>
<dbReference type="GO" id="GO:0009035">
    <property type="term" value="F:type I site-specific deoxyribonuclease activity"/>
    <property type="evidence" value="ECO:0007669"/>
    <property type="project" value="UniProtKB-EC"/>
</dbReference>
<gene>
    <name evidence="5" type="ORF">ANK1_2501</name>
    <name evidence="6" type="ORF">ANK2_2502</name>
</gene>
<keyword evidence="3" id="KW-0238">DNA-binding</keyword>
<dbReference type="InterPro" id="IPR051212">
    <property type="entry name" value="Type-I_RE_S_subunit"/>
</dbReference>
<evidence type="ECO:0000259" key="4">
    <source>
        <dbReference type="Pfam" id="PF01420"/>
    </source>
</evidence>
<evidence type="ECO:0000256" key="3">
    <source>
        <dbReference type="ARBA" id="ARBA00023125"/>
    </source>
</evidence>
<dbReference type="SUPFAM" id="SSF116734">
    <property type="entry name" value="DNA methylase specificity domain"/>
    <property type="match status" value="2"/>
</dbReference>